<protein>
    <submittedName>
        <fullName evidence="2">Molybdopterin-guanine dinucleotide biosynthesis protein B</fullName>
    </submittedName>
</protein>
<dbReference type="SUPFAM" id="SSF52540">
    <property type="entry name" value="P-loop containing nucleoside triphosphate hydrolases"/>
    <property type="match status" value="1"/>
</dbReference>
<dbReference type="EMBL" id="DSCQ01000080">
    <property type="protein sequence ID" value="HET21676.1"/>
    <property type="molecule type" value="Genomic_DNA"/>
</dbReference>
<dbReference type="Gene3D" id="3.40.50.300">
    <property type="entry name" value="P-loop containing nucleotide triphosphate hydrolases"/>
    <property type="match status" value="1"/>
</dbReference>
<dbReference type="InterPro" id="IPR052539">
    <property type="entry name" value="MGD_biosynthesis_adapter"/>
</dbReference>
<name>A0A7C2NE88_ARCFL</name>
<sequence>MLISIVGTSDSGKTTLITRIIPILMEKGLRVAVVKRHAHGDFEIDKEGKDSWKIFKSGADVVIASPVKLAFIRRVSDEEGNNLDWICRRYLSDYDLIITEGFSKAGKDRIVVVKKPEEVERFKQGRILAVVCDEKVEEYRWFKRDEVERIADFILTLHSNTGKF</sequence>
<accession>A0A7C2NE88</accession>
<dbReference type="AlphaFoldDB" id="A0A7C2NE88"/>
<dbReference type="InterPro" id="IPR004435">
    <property type="entry name" value="MobB_dom"/>
</dbReference>
<dbReference type="InterPro" id="IPR027417">
    <property type="entry name" value="P-loop_NTPase"/>
</dbReference>
<evidence type="ECO:0000313" key="2">
    <source>
        <dbReference type="EMBL" id="HET21676.1"/>
    </source>
</evidence>
<feature type="domain" description="Molybdopterin-guanine dinucleotide biosynthesis protein B (MobB)" evidence="1">
    <location>
        <begin position="3"/>
        <end position="133"/>
    </location>
</feature>
<evidence type="ECO:0000259" key="1">
    <source>
        <dbReference type="Pfam" id="PF03205"/>
    </source>
</evidence>
<dbReference type="PANTHER" id="PTHR40072:SF1">
    <property type="entry name" value="MOLYBDOPTERIN-GUANINE DINUCLEOTIDE BIOSYNTHESIS ADAPTER PROTEIN"/>
    <property type="match status" value="1"/>
</dbReference>
<dbReference type="PANTHER" id="PTHR40072">
    <property type="entry name" value="MOLYBDOPTERIN-GUANINE DINUCLEOTIDE BIOSYNTHESIS ADAPTER PROTEIN-RELATED"/>
    <property type="match status" value="1"/>
</dbReference>
<dbReference type="Pfam" id="PF03205">
    <property type="entry name" value="MobB"/>
    <property type="match status" value="1"/>
</dbReference>
<organism evidence="2">
    <name type="scientific">Archaeoglobus fulgidus</name>
    <dbReference type="NCBI Taxonomy" id="2234"/>
    <lineage>
        <taxon>Archaea</taxon>
        <taxon>Methanobacteriati</taxon>
        <taxon>Methanobacteriota</taxon>
        <taxon>Archaeoglobi</taxon>
        <taxon>Archaeoglobales</taxon>
        <taxon>Archaeoglobaceae</taxon>
        <taxon>Archaeoglobus</taxon>
    </lineage>
</organism>
<dbReference type="NCBIfam" id="TIGR00176">
    <property type="entry name" value="mobB"/>
    <property type="match status" value="1"/>
</dbReference>
<dbReference type="GO" id="GO:0005525">
    <property type="term" value="F:GTP binding"/>
    <property type="evidence" value="ECO:0007669"/>
    <property type="project" value="InterPro"/>
</dbReference>
<gene>
    <name evidence="2" type="primary">mobB</name>
    <name evidence="2" type="ORF">ENN70_06380</name>
</gene>
<dbReference type="GO" id="GO:0006777">
    <property type="term" value="P:Mo-molybdopterin cofactor biosynthetic process"/>
    <property type="evidence" value="ECO:0007669"/>
    <property type="project" value="InterPro"/>
</dbReference>
<reference evidence="2" key="1">
    <citation type="journal article" date="2020" name="mSystems">
        <title>Genome- and Community-Level Interaction Insights into Carbon Utilization and Element Cycling Functions of Hydrothermarchaeota in Hydrothermal Sediment.</title>
        <authorList>
            <person name="Zhou Z."/>
            <person name="Liu Y."/>
            <person name="Xu W."/>
            <person name="Pan J."/>
            <person name="Luo Z.H."/>
            <person name="Li M."/>
        </authorList>
    </citation>
    <scope>NUCLEOTIDE SEQUENCE [LARGE SCALE GENOMIC DNA]</scope>
    <source>
        <strain evidence="2">SpSt-12</strain>
    </source>
</reference>
<proteinExistence type="predicted"/>
<comment type="caution">
    <text evidence="2">The sequence shown here is derived from an EMBL/GenBank/DDBJ whole genome shotgun (WGS) entry which is preliminary data.</text>
</comment>
<dbReference type="CDD" id="cd03116">
    <property type="entry name" value="MobB"/>
    <property type="match status" value="1"/>
</dbReference>